<evidence type="ECO:0000313" key="6">
    <source>
        <dbReference type="EMBL" id="KPL72865.1"/>
    </source>
</evidence>
<dbReference type="Gene3D" id="3.40.50.280">
    <property type="entry name" value="Cobalamin-binding domain"/>
    <property type="match status" value="1"/>
</dbReference>
<dbReference type="EMBL" id="LGCK01000007">
    <property type="protein sequence ID" value="KPL72865.1"/>
    <property type="molecule type" value="Genomic_DNA"/>
</dbReference>
<dbReference type="AlphaFoldDB" id="A0A0P6XCA6"/>
<dbReference type="PROSITE" id="PS51337">
    <property type="entry name" value="B12_BINDING_NTER"/>
    <property type="match status" value="1"/>
</dbReference>
<comment type="caution">
    <text evidence="6">The sequence shown here is derived from an EMBL/GenBank/DDBJ whole genome shotgun (WGS) entry which is preliminary data.</text>
</comment>
<feature type="domain" description="B12-binding N-terminal" evidence="5">
    <location>
        <begin position="1"/>
        <end position="89"/>
    </location>
</feature>
<dbReference type="SUPFAM" id="SSF47644">
    <property type="entry name" value="Methionine synthase domain"/>
    <property type="match status" value="1"/>
</dbReference>
<dbReference type="InterPro" id="IPR003759">
    <property type="entry name" value="Cbl-bd_cap"/>
</dbReference>
<dbReference type="Gene3D" id="1.10.1240.10">
    <property type="entry name" value="Methionine synthase domain"/>
    <property type="match status" value="1"/>
</dbReference>
<dbReference type="FunFam" id="3.40.50.280:FF:000003">
    <property type="entry name" value="Dimethylamine methyltransferase corrinoid protein"/>
    <property type="match status" value="1"/>
</dbReference>
<dbReference type="CDD" id="cd02070">
    <property type="entry name" value="corrinoid_protein_B12-BD"/>
    <property type="match status" value="1"/>
</dbReference>
<reference evidence="6 7" key="1">
    <citation type="submission" date="2015-07" db="EMBL/GenBank/DDBJ databases">
        <title>Genome sequence of Leptolinea tardivitalis DSM 16556.</title>
        <authorList>
            <person name="Hemp J."/>
            <person name="Ward L.M."/>
            <person name="Pace L.A."/>
            <person name="Fischer W.W."/>
        </authorList>
    </citation>
    <scope>NUCLEOTIDE SEQUENCE [LARGE SCALE GENOMIC DNA]</scope>
    <source>
        <strain evidence="6 7">YMTK-2</strain>
    </source>
</reference>
<dbReference type="GO" id="GO:0008705">
    <property type="term" value="F:methionine synthase activity"/>
    <property type="evidence" value="ECO:0007669"/>
    <property type="project" value="TreeGrafter"/>
</dbReference>
<dbReference type="InterPro" id="IPR050554">
    <property type="entry name" value="Met_Synthase/Corrinoid"/>
</dbReference>
<keyword evidence="6" id="KW-0489">Methyltransferase</keyword>
<dbReference type="GO" id="GO:0046653">
    <property type="term" value="P:tetrahydrofolate metabolic process"/>
    <property type="evidence" value="ECO:0007669"/>
    <property type="project" value="TreeGrafter"/>
</dbReference>
<dbReference type="PROSITE" id="PS51332">
    <property type="entry name" value="B12_BINDING"/>
    <property type="match status" value="1"/>
</dbReference>
<dbReference type="SMART" id="SM01018">
    <property type="entry name" value="B12-binding_2"/>
    <property type="match status" value="1"/>
</dbReference>
<sequence length="211" mass="22254">MDQLIAKIYQGVLDGNKKSVIACVEEALQSGLDVEVILNDGLIAPMTEVGRLFEEGEYFVPEMLVSARAMQAGLEVLKPAMKESNVKSAGTVVAGTVKGDMHDIGKNLVCMMLEGAGYTIRDLGTDVAPEQFVAEVSKGDVDIVALSALLTTTMPNMKTTIDALKQAGVRDRVKIIVGGAPLTDTFASEIGADGFASDASRAVRLARSFAS</sequence>
<keyword evidence="6" id="KW-0808">Transferase</keyword>
<dbReference type="InterPro" id="IPR036594">
    <property type="entry name" value="Meth_synthase_dom"/>
</dbReference>
<keyword evidence="3" id="KW-0170">Cobalt</keyword>
<evidence type="ECO:0000313" key="7">
    <source>
        <dbReference type="Proteomes" id="UP000050430"/>
    </source>
</evidence>
<protein>
    <submittedName>
        <fullName evidence="6">Methyltransferase</fullName>
    </submittedName>
</protein>
<keyword evidence="7" id="KW-1185">Reference proteome</keyword>
<dbReference type="InterPro" id="IPR036724">
    <property type="entry name" value="Cobalamin-bd_sf"/>
</dbReference>
<evidence type="ECO:0000259" key="5">
    <source>
        <dbReference type="PROSITE" id="PS51337"/>
    </source>
</evidence>
<dbReference type="SUPFAM" id="SSF52242">
    <property type="entry name" value="Cobalamin (vitamin B12)-binding domain"/>
    <property type="match status" value="1"/>
</dbReference>
<dbReference type="GO" id="GO:0032259">
    <property type="term" value="P:methylation"/>
    <property type="evidence" value="ECO:0007669"/>
    <property type="project" value="UniProtKB-KW"/>
</dbReference>
<evidence type="ECO:0000256" key="1">
    <source>
        <dbReference type="ARBA" id="ARBA00010854"/>
    </source>
</evidence>
<dbReference type="GO" id="GO:0005829">
    <property type="term" value="C:cytosol"/>
    <property type="evidence" value="ECO:0007669"/>
    <property type="project" value="TreeGrafter"/>
</dbReference>
<accession>A0A0P6XCA6</accession>
<dbReference type="GO" id="GO:0031419">
    <property type="term" value="F:cobalamin binding"/>
    <property type="evidence" value="ECO:0007669"/>
    <property type="project" value="InterPro"/>
</dbReference>
<dbReference type="Proteomes" id="UP000050430">
    <property type="component" value="Unassembled WGS sequence"/>
</dbReference>
<gene>
    <name evidence="6" type="ORF">ADM99_07400</name>
</gene>
<dbReference type="STRING" id="229920.ADM99_07400"/>
<dbReference type="InterPro" id="IPR006158">
    <property type="entry name" value="Cobalamin-bd"/>
</dbReference>
<dbReference type="PANTHER" id="PTHR45833">
    <property type="entry name" value="METHIONINE SYNTHASE"/>
    <property type="match status" value="1"/>
</dbReference>
<proteinExistence type="inferred from homology"/>
<organism evidence="6 7">
    <name type="scientific">Leptolinea tardivitalis</name>
    <dbReference type="NCBI Taxonomy" id="229920"/>
    <lineage>
        <taxon>Bacteria</taxon>
        <taxon>Bacillati</taxon>
        <taxon>Chloroflexota</taxon>
        <taxon>Anaerolineae</taxon>
        <taxon>Anaerolineales</taxon>
        <taxon>Anaerolineaceae</taxon>
        <taxon>Leptolinea</taxon>
    </lineage>
</organism>
<dbReference type="GO" id="GO:0046872">
    <property type="term" value="F:metal ion binding"/>
    <property type="evidence" value="ECO:0007669"/>
    <property type="project" value="UniProtKB-KW"/>
</dbReference>
<dbReference type="Pfam" id="PF02607">
    <property type="entry name" value="B12-binding_2"/>
    <property type="match status" value="1"/>
</dbReference>
<feature type="domain" description="B12-binding" evidence="4">
    <location>
        <begin position="89"/>
        <end position="211"/>
    </location>
</feature>
<keyword evidence="2" id="KW-0479">Metal-binding</keyword>
<evidence type="ECO:0000259" key="4">
    <source>
        <dbReference type="PROSITE" id="PS51332"/>
    </source>
</evidence>
<name>A0A0P6XCA6_9CHLR</name>
<evidence type="ECO:0000256" key="2">
    <source>
        <dbReference type="ARBA" id="ARBA00022723"/>
    </source>
</evidence>
<comment type="similarity">
    <text evidence="1">Belongs to the methylamine corrinoid protein family.</text>
</comment>
<dbReference type="GO" id="GO:0050667">
    <property type="term" value="P:homocysteine metabolic process"/>
    <property type="evidence" value="ECO:0007669"/>
    <property type="project" value="TreeGrafter"/>
</dbReference>
<dbReference type="Pfam" id="PF02310">
    <property type="entry name" value="B12-binding"/>
    <property type="match status" value="1"/>
</dbReference>
<dbReference type="PANTHER" id="PTHR45833:SF1">
    <property type="entry name" value="METHIONINE SYNTHASE"/>
    <property type="match status" value="1"/>
</dbReference>
<evidence type="ECO:0000256" key="3">
    <source>
        <dbReference type="ARBA" id="ARBA00023285"/>
    </source>
</evidence>